<accession>A0A1G2NYH2</accession>
<evidence type="ECO:0000256" key="2">
    <source>
        <dbReference type="ARBA" id="ARBA00022801"/>
    </source>
</evidence>
<feature type="domain" description="Exonuclease" evidence="4">
    <location>
        <begin position="1"/>
        <end position="183"/>
    </location>
</feature>
<keyword evidence="2" id="KW-0378">Hydrolase</keyword>
<dbReference type="GO" id="GO:0003676">
    <property type="term" value="F:nucleic acid binding"/>
    <property type="evidence" value="ECO:0007669"/>
    <property type="project" value="InterPro"/>
</dbReference>
<sequence length="196" mass="22523">MIVVDVESSGLTSDKHSLLSVGALDFENPENIFYGECRIFEGAHVDKEALKVNGFSEEEIRDRSKISEGELANLFLKWAESIKEKTIAGHNPSFDRDFLQAAARRARINWPFAQRTVDLHSICFFHMRSRGVEIPLRKGHSALNLDTILVYAGLEERDGRHNAKNDTLLEAECFSRLMDNKWLIKEYEKRPISWKN</sequence>
<evidence type="ECO:0000313" key="6">
    <source>
        <dbReference type="Proteomes" id="UP000176429"/>
    </source>
</evidence>
<evidence type="ECO:0000313" key="5">
    <source>
        <dbReference type="EMBL" id="OHA40529.1"/>
    </source>
</evidence>
<evidence type="ECO:0000256" key="3">
    <source>
        <dbReference type="ARBA" id="ARBA00022839"/>
    </source>
</evidence>
<dbReference type="AlphaFoldDB" id="A0A1G2NYH2"/>
<dbReference type="EMBL" id="MHSH01000050">
    <property type="protein sequence ID" value="OHA40529.1"/>
    <property type="molecule type" value="Genomic_DNA"/>
</dbReference>
<dbReference type="InterPro" id="IPR013520">
    <property type="entry name" value="Ribonucl_H"/>
</dbReference>
<dbReference type="InterPro" id="IPR012337">
    <property type="entry name" value="RNaseH-like_sf"/>
</dbReference>
<proteinExistence type="predicted"/>
<name>A0A1G2NYH2_9BACT</name>
<evidence type="ECO:0000259" key="4">
    <source>
        <dbReference type="SMART" id="SM00479"/>
    </source>
</evidence>
<dbReference type="Pfam" id="PF00929">
    <property type="entry name" value="RNase_T"/>
    <property type="match status" value="1"/>
</dbReference>
<dbReference type="PANTHER" id="PTHR30231:SF4">
    <property type="entry name" value="PROTEIN NEN2"/>
    <property type="match status" value="1"/>
</dbReference>
<dbReference type="SMART" id="SM00479">
    <property type="entry name" value="EXOIII"/>
    <property type="match status" value="1"/>
</dbReference>
<keyword evidence="1" id="KW-0540">Nuclease</keyword>
<dbReference type="GO" id="GO:0005829">
    <property type="term" value="C:cytosol"/>
    <property type="evidence" value="ECO:0007669"/>
    <property type="project" value="TreeGrafter"/>
</dbReference>
<reference evidence="5 6" key="1">
    <citation type="journal article" date="2016" name="Nat. Commun.">
        <title>Thousands of microbial genomes shed light on interconnected biogeochemical processes in an aquifer system.</title>
        <authorList>
            <person name="Anantharaman K."/>
            <person name="Brown C.T."/>
            <person name="Hug L.A."/>
            <person name="Sharon I."/>
            <person name="Castelle C.J."/>
            <person name="Probst A.J."/>
            <person name="Thomas B.C."/>
            <person name="Singh A."/>
            <person name="Wilkins M.J."/>
            <person name="Karaoz U."/>
            <person name="Brodie E.L."/>
            <person name="Williams K.H."/>
            <person name="Hubbard S.S."/>
            <person name="Banfield J.F."/>
        </authorList>
    </citation>
    <scope>NUCLEOTIDE SEQUENCE [LARGE SCALE GENOMIC DNA]</scope>
</reference>
<dbReference type="Gene3D" id="3.30.420.10">
    <property type="entry name" value="Ribonuclease H-like superfamily/Ribonuclease H"/>
    <property type="match status" value="1"/>
</dbReference>
<dbReference type="CDD" id="cd06127">
    <property type="entry name" value="DEDDh"/>
    <property type="match status" value="1"/>
</dbReference>
<gene>
    <name evidence="5" type="ORF">A3H68_02575</name>
</gene>
<dbReference type="SUPFAM" id="SSF53098">
    <property type="entry name" value="Ribonuclease H-like"/>
    <property type="match status" value="1"/>
</dbReference>
<evidence type="ECO:0000256" key="1">
    <source>
        <dbReference type="ARBA" id="ARBA00022722"/>
    </source>
</evidence>
<protein>
    <recommendedName>
        <fullName evidence="4">Exonuclease domain-containing protein</fullName>
    </recommendedName>
</protein>
<dbReference type="Proteomes" id="UP000176429">
    <property type="component" value="Unassembled WGS sequence"/>
</dbReference>
<organism evidence="5 6">
    <name type="scientific">Candidatus Taylorbacteria bacterium RIFCSPLOWO2_02_FULL_46_40</name>
    <dbReference type="NCBI Taxonomy" id="1802329"/>
    <lineage>
        <taxon>Bacteria</taxon>
        <taxon>Candidatus Tayloriibacteriota</taxon>
    </lineage>
</organism>
<comment type="caution">
    <text evidence="5">The sequence shown here is derived from an EMBL/GenBank/DDBJ whole genome shotgun (WGS) entry which is preliminary data.</text>
</comment>
<keyword evidence="3" id="KW-0269">Exonuclease</keyword>
<dbReference type="PANTHER" id="PTHR30231">
    <property type="entry name" value="DNA POLYMERASE III SUBUNIT EPSILON"/>
    <property type="match status" value="1"/>
</dbReference>
<dbReference type="InterPro" id="IPR036397">
    <property type="entry name" value="RNaseH_sf"/>
</dbReference>
<dbReference type="GO" id="GO:0008408">
    <property type="term" value="F:3'-5' exonuclease activity"/>
    <property type="evidence" value="ECO:0007669"/>
    <property type="project" value="TreeGrafter"/>
</dbReference>